<accession>A0A7R7RPG3</accession>
<sequence>MRRKLLSRGGGPGIRWARGPREAPARTDFRGFAIPDDRLWARLRRRRDGAAGVVPRALKDLLKQVEKATQVRRSGLDQVLAELTLHRDAATEPELRSALAWLCNAVSRFGRNPSAPHAREVMLAADAVRRAG</sequence>
<feature type="region of interest" description="Disordered" evidence="1">
    <location>
        <begin position="1"/>
        <end position="20"/>
    </location>
</feature>
<dbReference type="AlphaFoldDB" id="A0A7R7RPG3"/>
<evidence type="ECO:0000256" key="1">
    <source>
        <dbReference type="SAM" id="MobiDB-lite"/>
    </source>
</evidence>
<name>A0A7R7RPG3_MYCIT</name>
<evidence type="ECO:0000313" key="2">
    <source>
        <dbReference type="EMBL" id="BCP01495.1"/>
    </source>
</evidence>
<evidence type="ECO:0000313" key="3">
    <source>
        <dbReference type="Proteomes" id="UP000595205"/>
    </source>
</evidence>
<reference evidence="2 3" key="1">
    <citation type="submission" date="2020-12" db="EMBL/GenBank/DDBJ databases">
        <title>Genome sequence of clinical Mycobacterium intracellulare strains.</title>
        <authorList>
            <person name="Tateishi Y."/>
            <person name="Matsumoto S."/>
            <person name="Fukushima Y."/>
            <person name="Nakajima C."/>
            <person name="Suzuki Y."/>
        </authorList>
    </citation>
    <scope>NUCLEOTIDE SEQUENCE [LARGE SCALE GENOMIC DNA]</scope>
    <source>
        <strain evidence="2 3">M018</strain>
    </source>
</reference>
<proteinExistence type="predicted"/>
<dbReference type="EMBL" id="AP024255">
    <property type="protein sequence ID" value="BCP01495.1"/>
    <property type="molecule type" value="Genomic_DNA"/>
</dbReference>
<protein>
    <submittedName>
        <fullName evidence="2">Uncharacterized protein</fullName>
    </submittedName>
</protein>
<gene>
    <name evidence="2" type="ORF">MINTM018_42640</name>
</gene>
<organism evidence="2 3">
    <name type="scientific">Mycobacterium intracellulare</name>
    <dbReference type="NCBI Taxonomy" id="1767"/>
    <lineage>
        <taxon>Bacteria</taxon>
        <taxon>Bacillati</taxon>
        <taxon>Actinomycetota</taxon>
        <taxon>Actinomycetes</taxon>
        <taxon>Mycobacteriales</taxon>
        <taxon>Mycobacteriaceae</taxon>
        <taxon>Mycobacterium</taxon>
        <taxon>Mycobacterium avium complex (MAC)</taxon>
    </lineage>
</organism>
<dbReference type="Proteomes" id="UP000595205">
    <property type="component" value="Chromosome"/>
</dbReference>